<accession>A0AAN6JKF0</accession>
<proteinExistence type="inferred from homology"/>
<dbReference type="PANTHER" id="PTHR43104">
    <property type="entry name" value="L-2-HYDROXYGLUTARATE DEHYDROGENASE, MITOCHONDRIAL"/>
    <property type="match status" value="1"/>
</dbReference>
<keyword evidence="3" id="KW-0274">FAD</keyword>
<protein>
    <recommendedName>
        <fullName evidence="8">L-2-hydroxyglutarate dehydrogenase, mitochondrial</fullName>
        <ecNumber evidence="7">1.1.99.2</ecNumber>
    </recommendedName>
</protein>
<dbReference type="GO" id="GO:0047545">
    <property type="term" value="F:(S)-2-hydroxyglutarate dehydrogenase activity"/>
    <property type="evidence" value="ECO:0007669"/>
    <property type="project" value="UniProtKB-EC"/>
</dbReference>
<feature type="domain" description="FAD dependent oxidoreductase" evidence="10">
    <location>
        <begin position="59"/>
        <end position="547"/>
    </location>
</feature>
<dbReference type="InterPro" id="IPR006076">
    <property type="entry name" value="FAD-dep_OxRdtase"/>
</dbReference>
<dbReference type="EC" id="1.1.99.2" evidence="7"/>
<reference evidence="11" key="1">
    <citation type="journal article" date="2023" name="PhytoFront">
        <title>Draft Genome Resources of Seven Strains of Tilletia horrida, Causal Agent of Kernel Smut of Rice.</title>
        <authorList>
            <person name="Khanal S."/>
            <person name="Antony Babu S."/>
            <person name="Zhou X.G."/>
        </authorList>
    </citation>
    <scope>NUCLEOTIDE SEQUENCE</scope>
    <source>
        <strain evidence="11">TX3</strain>
    </source>
</reference>
<dbReference type="Proteomes" id="UP001176521">
    <property type="component" value="Unassembled WGS sequence"/>
</dbReference>
<evidence type="ECO:0000256" key="7">
    <source>
        <dbReference type="ARBA" id="ARBA00038878"/>
    </source>
</evidence>
<dbReference type="Pfam" id="PF01266">
    <property type="entry name" value="DAO"/>
    <property type="match status" value="1"/>
</dbReference>
<keyword evidence="4" id="KW-0560">Oxidoreductase</keyword>
<keyword evidence="12" id="KW-1185">Reference proteome</keyword>
<feature type="compositionally biased region" description="Low complexity" evidence="9">
    <location>
        <begin position="1"/>
        <end position="23"/>
    </location>
</feature>
<comment type="cofactor">
    <cofactor evidence="1">
        <name>FAD</name>
        <dbReference type="ChEBI" id="CHEBI:57692"/>
    </cofactor>
</comment>
<comment type="caution">
    <text evidence="11">The sequence shown here is derived from an EMBL/GenBank/DDBJ whole genome shotgun (WGS) entry which is preliminary data.</text>
</comment>
<gene>
    <name evidence="11" type="ORF">OC842_003833</name>
</gene>
<dbReference type="InterPro" id="IPR036188">
    <property type="entry name" value="FAD/NAD-bd_sf"/>
</dbReference>
<evidence type="ECO:0000313" key="11">
    <source>
        <dbReference type="EMBL" id="KAK0530724.1"/>
    </source>
</evidence>
<dbReference type="AlphaFoldDB" id="A0AAN6JKF0"/>
<dbReference type="EMBL" id="JAPDMQ010000206">
    <property type="protein sequence ID" value="KAK0530724.1"/>
    <property type="molecule type" value="Genomic_DNA"/>
</dbReference>
<evidence type="ECO:0000256" key="3">
    <source>
        <dbReference type="ARBA" id="ARBA00022827"/>
    </source>
</evidence>
<evidence type="ECO:0000256" key="9">
    <source>
        <dbReference type="SAM" id="MobiDB-lite"/>
    </source>
</evidence>
<evidence type="ECO:0000256" key="5">
    <source>
        <dbReference type="ARBA" id="ARBA00036066"/>
    </source>
</evidence>
<evidence type="ECO:0000256" key="1">
    <source>
        <dbReference type="ARBA" id="ARBA00001974"/>
    </source>
</evidence>
<dbReference type="Gene3D" id="3.30.9.10">
    <property type="entry name" value="D-Amino Acid Oxidase, subunit A, domain 2"/>
    <property type="match status" value="1"/>
</dbReference>
<comment type="similarity">
    <text evidence="6">Belongs to the L2HGDH family.</text>
</comment>
<keyword evidence="2" id="KW-0285">Flavoprotein</keyword>
<name>A0AAN6JKF0_9BASI</name>
<evidence type="ECO:0000313" key="12">
    <source>
        <dbReference type="Proteomes" id="UP001176521"/>
    </source>
</evidence>
<evidence type="ECO:0000256" key="6">
    <source>
        <dbReference type="ARBA" id="ARBA00037941"/>
    </source>
</evidence>
<evidence type="ECO:0000256" key="2">
    <source>
        <dbReference type="ARBA" id="ARBA00022630"/>
    </source>
</evidence>
<evidence type="ECO:0000256" key="8">
    <source>
        <dbReference type="ARBA" id="ARBA00041137"/>
    </source>
</evidence>
<evidence type="ECO:0000259" key="10">
    <source>
        <dbReference type="Pfam" id="PF01266"/>
    </source>
</evidence>
<organism evidence="11 12">
    <name type="scientific">Tilletia horrida</name>
    <dbReference type="NCBI Taxonomy" id="155126"/>
    <lineage>
        <taxon>Eukaryota</taxon>
        <taxon>Fungi</taxon>
        <taxon>Dikarya</taxon>
        <taxon>Basidiomycota</taxon>
        <taxon>Ustilaginomycotina</taxon>
        <taxon>Exobasidiomycetes</taxon>
        <taxon>Tilletiales</taxon>
        <taxon>Tilletiaceae</taxon>
        <taxon>Tilletia</taxon>
    </lineage>
</organism>
<feature type="region of interest" description="Disordered" evidence="9">
    <location>
        <begin position="1"/>
        <end position="31"/>
    </location>
</feature>
<sequence>MSVSASSSSAKATSTSTSASTSTQPPTRADPAAIRPLYASLPHRHADGYGYREPDAHVDHVVIGGGIVGLAIAAALSKRWPEKTTVLIERNARGGMETSSRGSKVVHAGIYYPPDSLKTRLCLRGKHLLYDYCERHGLPIRRTGKLVVGPPTEDARTYLANLHEHAQSLAPLTPPTRILTGDEARELEPHLSKDSVGWALLSESTGIVGTADVVSHLQAQIHDSPAGELMLGTSVIRVDPHQEANSGSASGKRGADSSQAGWVIQTAPTVLDEPSGLAAPPQQCQPAKRASVSGPSDAILARVVINASGLSANQVLNSLIEDRVLPGDDADGGRGIPMYYAKGNYVRSQGGSELGIKHLIYPLPDMGQQGGKHAHQGLGTHLTLDMAGNVIFGPDVEWITPPQGDGSSEVTSSTCGPDAATDYWSSHLHPSATPTRLAEMHTAITSYLPCITPDSLQPAWAGIRPKLVGPGEKEFRDFEVLWHSSRGLGGQKVWQRALEGGGFELGPEGQVLPARTHATAGGGGAMISLLGIESPGLTSSMAIAELVENLIAQRVWGDHNSSARAAANKGAQNEEVGNLDDWA</sequence>
<evidence type="ECO:0000256" key="4">
    <source>
        <dbReference type="ARBA" id="ARBA00023002"/>
    </source>
</evidence>
<dbReference type="Gene3D" id="3.50.50.60">
    <property type="entry name" value="FAD/NAD(P)-binding domain"/>
    <property type="match status" value="1"/>
</dbReference>
<dbReference type="SUPFAM" id="SSF51905">
    <property type="entry name" value="FAD/NAD(P)-binding domain"/>
    <property type="match status" value="1"/>
</dbReference>
<comment type="catalytic activity">
    <reaction evidence="5">
        <text>(S)-2-hydroxyglutarate + A = 2-oxoglutarate + AH2</text>
        <dbReference type="Rhea" id="RHEA:21252"/>
        <dbReference type="ChEBI" id="CHEBI:13193"/>
        <dbReference type="ChEBI" id="CHEBI:16782"/>
        <dbReference type="ChEBI" id="CHEBI:16810"/>
        <dbReference type="ChEBI" id="CHEBI:17499"/>
        <dbReference type="EC" id="1.1.99.2"/>
    </reaction>
</comment>
<dbReference type="PANTHER" id="PTHR43104:SF4">
    <property type="entry name" value="L-2-HYDROXYGLUTARATE DEHYDROGENASE, MITOCHONDRIAL"/>
    <property type="match status" value="1"/>
</dbReference>